<dbReference type="Proteomes" id="UP000226442">
    <property type="component" value="Unassembled WGS sequence"/>
</dbReference>
<dbReference type="AlphaFoldDB" id="A0A2G4F5N5"/>
<protein>
    <submittedName>
        <fullName evidence="4">Response regulator</fullName>
    </submittedName>
</protein>
<evidence type="ECO:0000313" key="5">
    <source>
        <dbReference type="Proteomes" id="UP000226442"/>
    </source>
</evidence>
<dbReference type="GO" id="GO:0000160">
    <property type="term" value="P:phosphorelay signal transduction system"/>
    <property type="evidence" value="ECO:0007669"/>
    <property type="project" value="InterPro"/>
</dbReference>
<dbReference type="SUPFAM" id="SSF52172">
    <property type="entry name" value="CheY-like"/>
    <property type="match status" value="1"/>
</dbReference>
<keyword evidence="1 2" id="KW-0597">Phosphoprotein</keyword>
<dbReference type="PANTHER" id="PTHR44591:SF19">
    <property type="entry name" value="TWO-COMPONENT RESPONSE REGULATOR-RELATED"/>
    <property type="match status" value="1"/>
</dbReference>
<dbReference type="PROSITE" id="PS50110">
    <property type="entry name" value="RESPONSE_REGULATORY"/>
    <property type="match status" value="1"/>
</dbReference>
<feature type="domain" description="Response regulatory" evidence="3">
    <location>
        <begin position="5"/>
        <end position="127"/>
    </location>
</feature>
<dbReference type="OrthoDB" id="109585at2"/>
<accession>A0A2G4F5N5</accession>
<keyword evidence="5" id="KW-1185">Reference proteome</keyword>
<dbReference type="InterPro" id="IPR050595">
    <property type="entry name" value="Bact_response_regulator"/>
</dbReference>
<dbReference type="Pfam" id="PF00072">
    <property type="entry name" value="Response_reg"/>
    <property type="match status" value="1"/>
</dbReference>
<comment type="caution">
    <text evidence="4">The sequence shown here is derived from an EMBL/GenBank/DDBJ whole genome shotgun (WGS) entry which is preliminary data.</text>
</comment>
<dbReference type="SMART" id="SM00448">
    <property type="entry name" value="REC"/>
    <property type="match status" value="1"/>
</dbReference>
<dbReference type="RefSeq" id="WP_096832287.1">
    <property type="nucleotide sequence ID" value="NZ_NXIB02000005.1"/>
</dbReference>
<dbReference type="PANTHER" id="PTHR44591">
    <property type="entry name" value="STRESS RESPONSE REGULATOR PROTEIN 1"/>
    <property type="match status" value="1"/>
</dbReference>
<reference evidence="4" key="1">
    <citation type="submission" date="2017-10" db="EMBL/GenBank/DDBJ databases">
        <title>Draft genome sequence of the planktic cyanobacteria Tychonema bourrellyi isolated from alpine lentic freshwater.</title>
        <authorList>
            <person name="Tett A."/>
            <person name="Armanini F."/>
            <person name="Asnicar F."/>
            <person name="Boscaini A."/>
            <person name="Pasolli E."/>
            <person name="Zolfo M."/>
            <person name="Donati C."/>
            <person name="Salmaso N."/>
            <person name="Segata N."/>
        </authorList>
    </citation>
    <scope>NUCLEOTIDE SEQUENCE</scope>
    <source>
        <strain evidence="4">FEM_GT703</strain>
    </source>
</reference>
<gene>
    <name evidence="4" type="ORF">CP500_001545</name>
</gene>
<evidence type="ECO:0000256" key="1">
    <source>
        <dbReference type="ARBA" id="ARBA00022553"/>
    </source>
</evidence>
<organism evidence="4 5">
    <name type="scientific">Tychonema bourrellyi FEM_GT703</name>
    <dbReference type="NCBI Taxonomy" id="2040638"/>
    <lineage>
        <taxon>Bacteria</taxon>
        <taxon>Bacillati</taxon>
        <taxon>Cyanobacteriota</taxon>
        <taxon>Cyanophyceae</taxon>
        <taxon>Oscillatoriophycideae</taxon>
        <taxon>Oscillatoriales</taxon>
        <taxon>Microcoleaceae</taxon>
        <taxon>Tychonema</taxon>
    </lineage>
</organism>
<evidence type="ECO:0000256" key="2">
    <source>
        <dbReference type="PROSITE-ProRule" id="PRU00169"/>
    </source>
</evidence>
<dbReference type="Gene3D" id="3.40.50.2300">
    <property type="match status" value="1"/>
</dbReference>
<name>A0A2G4F5N5_9CYAN</name>
<evidence type="ECO:0000313" key="4">
    <source>
        <dbReference type="EMBL" id="PHX57113.1"/>
    </source>
</evidence>
<dbReference type="EMBL" id="NXIB02000005">
    <property type="protein sequence ID" value="PHX57113.1"/>
    <property type="molecule type" value="Genomic_DNA"/>
</dbReference>
<feature type="modified residue" description="4-aspartylphosphate" evidence="2">
    <location>
        <position position="61"/>
    </location>
</feature>
<sequence>MNKPVIVCVDDEPDILNTLKMQLKNEFKDNYFYELAESADEALEVIEGFQGEDQVIVVVSDWLMPGIKGDELLIRIHEKHPKIVKVMLTGQADTAAIQRAVEHADLFCCLYKPWTSEDLIKTIKSGLAKL</sequence>
<dbReference type="InterPro" id="IPR001789">
    <property type="entry name" value="Sig_transdc_resp-reg_receiver"/>
</dbReference>
<evidence type="ECO:0000259" key="3">
    <source>
        <dbReference type="PROSITE" id="PS50110"/>
    </source>
</evidence>
<proteinExistence type="predicted"/>
<dbReference type="InterPro" id="IPR011006">
    <property type="entry name" value="CheY-like_superfamily"/>
</dbReference>